<dbReference type="GO" id="GO:0042597">
    <property type="term" value="C:periplasmic space"/>
    <property type="evidence" value="ECO:0007669"/>
    <property type="project" value="TreeGrafter"/>
</dbReference>
<dbReference type="InterPro" id="IPR036034">
    <property type="entry name" value="PDZ_sf"/>
</dbReference>
<keyword evidence="6" id="KW-0645">Protease</keyword>
<evidence type="ECO:0000256" key="11">
    <source>
        <dbReference type="ARBA" id="ARBA00022825"/>
    </source>
</evidence>
<evidence type="ECO:0000256" key="13">
    <source>
        <dbReference type="ARBA" id="ARBA00032850"/>
    </source>
</evidence>
<comment type="similarity">
    <text evidence="3">Belongs to the peptidase S1C family.</text>
</comment>
<evidence type="ECO:0000259" key="18">
    <source>
        <dbReference type="PROSITE" id="PS50106"/>
    </source>
</evidence>
<evidence type="ECO:0000256" key="16">
    <source>
        <dbReference type="SAM" id="MobiDB-lite"/>
    </source>
</evidence>
<comment type="catalytic activity">
    <reaction evidence="1">
        <text>Acts on substrates that are at least partially unfolded. The cleavage site P1 residue is normally between a pair of hydrophobic residues, such as Val-|-Val.</text>
        <dbReference type="EC" id="3.4.21.107"/>
    </reaction>
</comment>
<evidence type="ECO:0000313" key="20">
    <source>
        <dbReference type="Proteomes" id="UP000092498"/>
    </source>
</evidence>
<dbReference type="NCBIfam" id="TIGR02037">
    <property type="entry name" value="degP_htrA_DO"/>
    <property type="match status" value="1"/>
</dbReference>
<dbReference type="STRING" id="1759059.ATE48_02590"/>
<feature type="domain" description="PDZ" evidence="18">
    <location>
        <begin position="388"/>
        <end position="486"/>
    </location>
</feature>
<dbReference type="Pfam" id="PF13365">
    <property type="entry name" value="Trypsin_2"/>
    <property type="match status" value="1"/>
</dbReference>
<evidence type="ECO:0000256" key="3">
    <source>
        <dbReference type="ARBA" id="ARBA00010541"/>
    </source>
</evidence>
<feature type="active site" description="Charge relay system" evidence="14">
    <location>
        <position position="120"/>
    </location>
</feature>
<feature type="binding site" evidence="15">
    <location>
        <position position="120"/>
    </location>
    <ligand>
        <name>substrate</name>
    </ligand>
</feature>
<sequence length="498" mass="51671">MKYLRRTLMAGGAALALFAGFAAPTLLSATAQEINPTAVAPPHGAPGSFADLIERVRPAVVSVTVRQRPDAVQQPSLEGLPPGFEEFFRGRPNGRQGPAPTSLGSGFFIGQDGTIVTNHHVVEGAEEITIRTSDGRDIPADIVGSDEATDIAVLRVRGGGRFPYVTFDDARHVRVGDWVVAVGNPFGLDGTATAGIVSAMGRTDAGSSAYVDYMQIDAPINRGNSGGPTFDLAGNVIGVNSAIFSPTGGNVGIGFAIPANTASAIVQQIINSGRVTRGWIGVSIQPLDADIASSLGLEEARGALIASVTPDGPAARAGLQQGDVILTFNGQQIENSRDLTQRVGATAIGANSRVEILRNGRRQTLNLRLGERPSEQTLASTNPAPNATPEPEQEQQGGVAQSSLGVSVRPLTAEDRTRLSLRANENGLVITTVEPTSDAAQKGIRPGDVIMQAGGRAIRTAAELTAAVDAARRANRPLLLQVSNRAGRGFVAVDVGGQ</sequence>
<keyword evidence="11" id="KW-0720">Serine protease</keyword>
<dbReference type="SUPFAM" id="SSF50494">
    <property type="entry name" value="Trypsin-like serine proteases"/>
    <property type="match status" value="1"/>
</dbReference>
<keyword evidence="12" id="KW-0346">Stress response</keyword>
<dbReference type="Pfam" id="PF13180">
    <property type="entry name" value="PDZ_2"/>
    <property type="match status" value="1"/>
</dbReference>
<dbReference type="SMART" id="SM00228">
    <property type="entry name" value="PDZ"/>
    <property type="match status" value="2"/>
</dbReference>
<evidence type="ECO:0000256" key="9">
    <source>
        <dbReference type="ARBA" id="ARBA00022764"/>
    </source>
</evidence>
<dbReference type="Gene3D" id="2.30.42.10">
    <property type="match status" value="2"/>
</dbReference>
<gene>
    <name evidence="19" type="ORF">ATE48_02590</name>
</gene>
<dbReference type="InterPro" id="IPR001478">
    <property type="entry name" value="PDZ"/>
</dbReference>
<feature type="chain" id="PRO_5039309846" description="Probable periplasmic serine endoprotease DegP-like" evidence="17">
    <location>
        <begin position="23"/>
        <end position="498"/>
    </location>
</feature>
<evidence type="ECO:0000256" key="4">
    <source>
        <dbReference type="ARBA" id="ARBA00013035"/>
    </source>
</evidence>
<feature type="active site" description="Charge relay system" evidence="14">
    <location>
        <position position="225"/>
    </location>
</feature>
<feature type="active site" description="Charge relay system" evidence="14">
    <location>
        <position position="150"/>
    </location>
</feature>
<keyword evidence="8" id="KW-0677">Repeat</keyword>
<dbReference type="KEGG" id="cbot:ATE48_02590"/>
<feature type="region of interest" description="Disordered" evidence="16">
    <location>
        <begin position="368"/>
        <end position="407"/>
    </location>
</feature>
<dbReference type="GO" id="GO:0004252">
    <property type="term" value="F:serine-type endopeptidase activity"/>
    <property type="evidence" value="ECO:0007669"/>
    <property type="project" value="InterPro"/>
</dbReference>
<evidence type="ECO:0000256" key="2">
    <source>
        <dbReference type="ARBA" id="ARBA00004418"/>
    </source>
</evidence>
<dbReference type="InterPro" id="IPR009003">
    <property type="entry name" value="Peptidase_S1_PA"/>
</dbReference>
<dbReference type="PANTHER" id="PTHR22939">
    <property type="entry name" value="SERINE PROTEASE FAMILY S1C HTRA-RELATED"/>
    <property type="match status" value="1"/>
</dbReference>
<comment type="subcellular location">
    <subcellularLocation>
        <location evidence="2">Periplasm</location>
    </subcellularLocation>
</comment>
<organism evidence="19 20">
    <name type="scientific">Candidatus Viadribacter manganicus</name>
    <dbReference type="NCBI Taxonomy" id="1759059"/>
    <lineage>
        <taxon>Bacteria</taxon>
        <taxon>Pseudomonadati</taxon>
        <taxon>Pseudomonadota</taxon>
        <taxon>Alphaproteobacteria</taxon>
        <taxon>Hyphomonadales</taxon>
        <taxon>Hyphomonadaceae</taxon>
        <taxon>Candidatus Viadribacter</taxon>
    </lineage>
</organism>
<feature type="domain" description="PDZ" evidence="18">
    <location>
        <begin position="269"/>
        <end position="335"/>
    </location>
</feature>
<dbReference type="Gene3D" id="2.40.10.120">
    <property type="match status" value="1"/>
</dbReference>
<dbReference type="FunCoup" id="A0A1B1AMZ4">
    <property type="interactions" value="542"/>
</dbReference>
<dbReference type="AlphaFoldDB" id="A0A1B1AMZ4"/>
<dbReference type="Proteomes" id="UP000092498">
    <property type="component" value="Chromosome"/>
</dbReference>
<evidence type="ECO:0000256" key="10">
    <source>
        <dbReference type="ARBA" id="ARBA00022801"/>
    </source>
</evidence>
<protein>
    <recommendedName>
        <fullName evidence="5">Probable periplasmic serine endoprotease DegP-like</fullName>
        <ecNumber evidence="4">3.4.21.107</ecNumber>
    </recommendedName>
    <alternativeName>
        <fullName evidence="13">Protease Do</fullName>
    </alternativeName>
</protein>
<dbReference type="PROSITE" id="PS51318">
    <property type="entry name" value="TAT"/>
    <property type="match status" value="1"/>
</dbReference>
<feature type="compositionally biased region" description="Polar residues" evidence="16">
    <location>
        <begin position="375"/>
        <end position="385"/>
    </location>
</feature>
<keyword evidence="7 17" id="KW-0732">Signal</keyword>
<dbReference type="InterPro" id="IPR001940">
    <property type="entry name" value="Peptidase_S1C"/>
</dbReference>
<evidence type="ECO:0000256" key="14">
    <source>
        <dbReference type="PIRSR" id="PIRSR611782-1"/>
    </source>
</evidence>
<evidence type="ECO:0000256" key="7">
    <source>
        <dbReference type="ARBA" id="ARBA00022729"/>
    </source>
</evidence>
<evidence type="ECO:0000256" key="6">
    <source>
        <dbReference type="ARBA" id="ARBA00022670"/>
    </source>
</evidence>
<evidence type="ECO:0000313" key="19">
    <source>
        <dbReference type="EMBL" id="ANP47916.1"/>
    </source>
</evidence>
<dbReference type="CDD" id="cd10839">
    <property type="entry name" value="cpPDZ1_DegP-like"/>
    <property type="match status" value="1"/>
</dbReference>
<dbReference type="InterPro" id="IPR006311">
    <property type="entry name" value="TAT_signal"/>
</dbReference>
<evidence type="ECO:0000256" key="5">
    <source>
        <dbReference type="ARBA" id="ARBA00013958"/>
    </source>
</evidence>
<evidence type="ECO:0000256" key="12">
    <source>
        <dbReference type="ARBA" id="ARBA00023016"/>
    </source>
</evidence>
<feature type="binding site" evidence="15">
    <location>
        <begin position="223"/>
        <end position="225"/>
    </location>
    <ligand>
        <name>substrate</name>
    </ligand>
</feature>
<dbReference type="GO" id="GO:0006515">
    <property type="term" value="P:protein quality control for misfolded or incompletely synthesized proteins"/>
    <property type="evidence" value="ECO:0007669"/>
    <property type="project" value="TreeGrafter"/>
</dbReference>
<proteinExistence type="inferred from homology"/>
<dbReference type="EC" id="3.4.21.107" evidence="4"/>
<dbReference type="PANTHER" id="PTHR22939:SF130">
    <property type="entry name" value="PERIPLASMIC SERINE ENDOPROTEASE DEGP-LIKE-RELATED"/>
    <property type="match status" value="1"/>
</dbReference>
<keyword evidence="9" id="KW-0574">Periplasm</keyword>
<evidence type="ECO:0000256" key="1">
    <source>
        <dbReference type="ARBA" id="ARBA00001772"/>
    </source>
</evidence>
<dbReference type="InterPro" id="IPR011782">
    <property type="entry name" value="Pept_S1C_Do"/>
</dbReference>
<dbReference type="PRINTS" id="PR00834">
    <property type="entry name" value="PROTEASES2C"/>
</dbReference>
<reference evidence="19 20" key="1">
    <citation type="submission" date="2015-11" db="EMBL/GenBank/DDBJ databases">
        <title>Whole-Genome Sequence of Candidatus Oderbacter manganicum from the National Park Lower Oder Valley, Germany.</title>
        <authorList>
            <person name="Braun B."/>
            <person name="Liere K."/>
            <person name="Szewzyk U."/>
        </authorList>
    </citation>
    <scope>NUCLEOTIDE SEQUENCE [LARGE SCALE GENOMIC DNA]</scope>
    <source>
        <strain evidence="19 20">OTSz_A_272</strain>
    </source>
</reference>
<dbReference type="Pfam" id="PF00595">
    <property type="entry name" value="PDZ"/>
    <property type="match status" value="1"/>
</dbReference>
<dbReference type="SUPFAM" id="SSF50156">
    <property type="entry name" value="PDZ domain-like"/>
    <property type="match status" value="2"/>
</dbReference>
<evidence type="ECO:0000256" key="15">
    <source>
        <dbReference type="PIRSR" id="PIRSR611782-2"/>
    </source>
</evidence>
<feature type="signal peptide" evidence="17">
    <location>
        <begin position="1"/>
        <end position="22"/>
    </location>
</feature>
<keyword evidence="10" id="KW-0378">Hydrolase</keyword>
<evidence type="ECO:0000256" key="17">
    <source>
        <dbReference type="SAM" id="SignalP"/>
    </source>
</evidence>
<feature type="compositionally biased region" description="Polar residues" evidence="16">
    <location>
        <begin position="394"/>
        <end position="405"/>
    </location>
</feature>
<name>A0A1B1AMZ4_9PROT</name>
<dbReference type="EMBL" id="CP013244">
    <property type="protein sequence ID" value="ANP47916.1"/>
    <property type="molecule type" value="Genomic_DNA"/>
</dbReference>
<evidence type="ECO:0000256" key="8">
    <source>
        <dbReference type="ARBA" id="ARBA00022737"/>
    </source>
</evidence>
<keyword evidence="20" id="KW-1185">Reference proteome</keyword>
<dbReference type="PROSITE" id="PS50106">
    <property type="entry name" value="PDZ"/>
    <property type="match status" value="2"/>
</dbReference>
<accession>A0A1B1AMZ4</accession>
<feature type="binding site" evidence="15">
    <location>
        <position position="150"/>
    </location>
    <ligand>
        <name>substrate</name>
    </ligand>
</feature>
<dbReference type="InParanoid" id="A0A1B1AMZ4"/>